<name>A0ACB8UCB4_9APHY</name>
<reference evidence="1" key="1">
    <citation type="journal article" date="2021" name="Environ. Microbiol.">
        <title>Gene family expansions and transcriptome signatures uncover fungal adaptations to wood decay.</title>
        <authorList>
            <person name="Hage H."/>
            <person name="Miyauchi S."/>
            <person name="Viragh M."/>
            <person name="Drula E."/>
            <person name="Min B."/>
            <person name="Chaduli D."/>
            <person name="Navarro D."/>
            <person name="Favel A."/>
            <person name="Norest M."/>
            <person name="Lesage-Meessen L."/>
            <person name="Balint B."/>
            <person name="Merenyi Z."/>
            <person name="de Eugenio L."/>
            <person name="Morin E."/>
            <person name="Martinez A.T."/>
            <person name="Baldrian P."/>
            <person name="Stursova M."/>
            <person name="Martinez M.J."/>
            <person name="Novotny C."/>
            <person name="Magnuson J.K."/>
            <person name="Spatafora J.W."/>
            <person name="Maurice S."/>
            <person name="Pangilinan J."/>
            <person name="Andreopoulos W."/>
            <person name="LaButti K."/>
            <person name="Hundley H."/>
            <person name="Na H."/>
            <person name="Kuo A."/>
            <person name="Barry K."/>
            <person name="Lipzen A."/>
            <person name="Henrissat B."/>
            <person name="Riley R."/>
            <person name="Ahrendt S."/>
            <person name="Nagy L.G."/>
            <person name="Grigoriev I.V."/>
            <person name="Martin F."/>
            <person name="Rosso M.N."/>
        </authorList>
    </citation>
    <scope>NUCLEOTIDE SEQUENCE</scope>
    <source>
        <strain evidence="1">CBS 384.51</strain>
    </source>
</reference>
<accession>A0ACB8UCB4</accession>
<evidence type="ECO:0000313" key="1">
    <source>
        <dbReference type="EMBL" id="KAI0091879.1"/>
    </source>
</evidence>
<dbReference type="Proteomes" id="UP001055072">
    <property type="component" value="Unassembled WGS sequence"/>
</dbReference>
<proteinExistence type="predicted"/>
<organism evidence="1 2">
    <name type="scientific">Irpex rosettiformis</name>
    <dbReference type="NCBI Taxonomy" id="378272"/>
    <lineage>
        <taxon>Eukaryota</taxon>
        <taxon>Fungi</taxon>
        <taxon>Dikarya</taxon>
        <taxon>Basidiomycota</taxon>
        <taxon>Agaricomycotina</taxon>
        <taxon>Agaricomycetes</taxon>
        <taxon>Polyporales</taxon>
        <taxon>Irpicaceae</taxon>
        <taxon>Irpex</taxon>
    </lineage>
</organism>
<comment type="caution">
    <text evidence="1">The sequence shown here is derived from an EMBL/GenBank/DDBJ whole genome shotgun (WGS) entry which is preliminary data.</text>
</comment>
<dbReference type="EMBL" id="MU274904">
    <property type="protein sequence ID" value="KAI0091879.1"/>
    <property type="molecule type" value="Genomic_DNA"/>
</dbReference>
<protein>
    <submittedName>
        <fullName evidence="1">9 glycosyl hydrolase</fullName>
    </submittedName>
</protein>
<keyword evidence="1" id="KW-0378">Hydrolase</keyword>
<gene>
    <name evidence="1" type="ORF">BDY19DRAFT_884948</name>
</gene>
<sequence length="588" mass="63131">MTCIASLLLSLVLSSVSLAQLPLPSSPWLPPNATFGASPSNSSSNSTDTANPQWSTLLGDLLYFYEEQRSGKLPSTNRVPWRNDSATDDGSDVGLDLSGGYYDAGDYIKYTFPMSYTVMSVCWGALDYGKGYELANQTAYLDDMIRWSMDWLTKAHPEPNTLYVQVGNADLDNAYWGGDQSIPGNRTSFPINATHPGTDAAAQASAAFSACSALYANRTLSGSSTTALANSSYARMLLNHAQQLYSFATNSSIQQVTYQKSVPSVGQAYASSDYSDELAIAGLFLALAGNSSDAYNQAVQTYQNQKLFGRIQGGDVFNWDEKTPGVIVLGAQLMQAYPDLSAGNQMNWTSDLVVYCDGIVNGASRAYLTPGGLLYYPGDSDDASLNPALNAAMLIKRVADSNILSSDKAASYRQFAQSQIDYVLGNNPMTVPYIVGIHPNAPANPHSALSTGASPQDIANLDTVPLHEAYILYGGVVGGPDKDDRFWDLRSDWVQGEVGLDYIAPMVTLAAQSIVNGTGDPFYTTLQVGSYEERRPSGAPCDNAINSGCPGSGSWRVGKIIMAVFVSVAGAVVFALLFFWLYVEVQNR</sequence>
<evidence type="ECO:0000313" key="2">
    <source>
        <dbReference type="Proteomes" id="UP001055072"/>
    </source>
</evidence>
<keyword evidence="2" id="KW-1185">Reference proteome</keyword>